<evidence type="ECO:0000256" key="2">
    <source>
        <dbReference type="SAM" id="MobiDB-lite"/>
    </source>
</evidence>
<feature type="compositionally biased region" description="Basic and acidic residues" evidence="2">
    <location>
        <begin position="69"/>
        <end position="79"/>
    </location>
</feature>
<keyword evidence="1" id="KW-0175">Coiled coil</keyword>
<feature type="region of interest" description="Disordered" evidence="2">
    <location>
        <begin position="41"/>
        <end position="98"/>
    </location>
</feature>
<dbReference type="OrthoDB" id="9791432at2"/>
<dbReference type="SUPFAM" id="SSF158791">
    <property type="entry name" value="MgtE N-terminal domain-like"/>
    <property type="match status" value="1"/>
</dbReference>
<dbReference type="RefSeq" id="WP_131001311.1">
    <property type="nucleotide sequence ID" value="NZ_JBHSZR010000002.1"/>
</dbReference>
<comment type="caution">
    <text evidence="3">The sequence shown here is derived from an EMBL/GenBank/DDBJ whole genome shotgun (WGS) entry which is preliminary data.</text>
</comment>
<reference evidence="3 4" key="1">
    <citation type="submission" date="2019-02" db="EMBL/GenBank/DDBJ databases">
        <title>Hansschlegelia quercus sp. nov., a novel methylotrophic bacterium from buds of oak (Quercus robur L.).</title>
        <authorList>
            <person name="Agafonova N.V."/>
            <person name="Kaparullina E.N."/>
            <person name="Grouzdev D.S."/>
            <person name="Doronina N.V."/>
        </authorList>
    </citation>
    <scope>NUCLEOTIDE SEQUENCE [LARGE SCALE GENOMIC DNA]</scope>
    <source>
        <strain evidence="3 4">Dub</strain>
    </source>
</reference>
<evidence type="ECO:0008006" key="5">
    <source>
        <dbReference type="Google" id="ProtNLM"/>
    </source>
</evidence>
<protein>
    <recommendedName>
        <fullName evidence="5">Magnesium transporter MgtE intracellular domain-containing protein</fullName>
    </recommendedName>
</protein>
<evidence type="ECO:0000313" key="3">
    <source>
        <dbReference type="EMBL" id="TBN55060.1"/>
    </source>
</evidence>
<evidence type="ECO:0000313" key="4">
    <source>
        <dbReference type="Proteomes" id="UP000291613"/>
    </source>
</evidence>
<organism evidence="3 4">
    <name type="scientific">Hansschlegelia quercus</name>
    <dbReference type="NCBI Taxonomy" id="2528245"/>
    <lineage>
        <taxon>Bacteria</taxon>
        <taxon>Pseudomonadati</taxon>
        <taxon>Pseudomonadota</taxon>
        <taxon>Alphaproteobacteria</taxon>
        <taxon>Hyphomicrobiales</taxon>
        <taxon>Methylopilaceae</taxon>
        <taxon>Hansschlegelia</taxon>
    </lineage>
</organism>
<name>A0A4Q9GSC0_9HYPH</name>
<evidence type="ECO:0000256" key="1">
    <source>
        <dbReference type="SAM" id="Coils"/>
    </source>
</evidence>
<feature type="coiled-coil region" evidence="1">
    <location>
        <begin position="124"/>
        <end position="161"/>
    </location>
</feature>
<gene>
    <name evidence="3" type="ORF">EYR15_02655</name>
</gene>
<dbReference type="Proteomes" id="UP000291613">
    <property type="component" value="Unassembled WGS sequence"/>
</dbReference>
<sequence>MNLMRIRLMPAMMTAAGALLALKLVGLATHSSILFVPPAHASEDAKPAAPAPAEASREETKPSAAPENGVRKVSTERVENPPTASPPSQGLLTEPASAQPALVEALSKRREQLDSRSAEIDLRENLLKAAEKRLEDRLQELKRIEETIASEDKKRTDEEQARYKDLVTMYEAMKVKQAAAIFEKLDPRVLLEVAAMMKPSKLSDILGAMAPEAAQRLTVSLARRDVGPPPAELAASELPKIGGRPASQ</sequence>
<proteinExistence type="predicted"/>
<feature type="region of interest" description="Disordered" evidence="2">
    <location>
        <begin position="223"/>
        <end position="248"/>
    </location>
</feature>
<dbReference type="AlphaFoldDB" id="A0A4Q9GSC0"/>
<accession>A0A4Q9GSC0</accession>
<dbReference type="EMBL" id="SIUB01000001">
    <property type="protein sequence ID" value="TBN55060.1"/>
    <property type="molecule type" value="Genomic_DNA"/>
</dbReference>
<keyword evidence="4" id="KW-1185">Reference proteome</keyword>